<dbReference type="Gene3D" id="3.20.20.300">
    <property type="entry name" value="Glycoside hydrolase, family 3, N-terminal domain"/>
    <property type="match status" value="1"/>
</dbReference>
<dbReference type="RefSeq" id="WP_235594174.1">
    <property type="nucleotide sequence ID" value="NZ_CP013652.1"/>
</dbReference>
<dbReference type="PROSITE" id="PS51257">
    <property type="entry name" value="PROKAR_LIPOPROTEIN"/>
    <property type="match status" value="1"/>
</dbReference>
<keyword evidence="8" id="KW-1185">Reference proteome</keyword>
<gene>
    <name evidence="7" type="ORF">IJ22_39640</name>
</gene>
<name>A0A0U2W6V4_9BACL</name>
<dbReference type="InterPro" id="IPR036962">
    <property type="entry name" value="Glyco_hydro_3_N_sf"/>
</dbReference>
<dbReference type="NCBIfam" id="NF003740">
    <property type="entry name" value="PRK05337.1"/>
    <property type="match status" value="1"/>
</dbReference>
<dbReference type="InterPro" id="IPR050226">
    <property type="entry name" value="NagZ_Beta-hexosaminidase"/>
</dbReference>
<dbReference type="PANTHER" id="PTHR30480">
    <property type="entry name" value="BETA-HEXOSAMINIDASE-RELATED"/>
    <property type="match status" value="1"/>
</dbReference>
<evidence type="ECO:0000256" key="5">
    <source>
        <dbReference type="ARBA" id="ARBA00023295"/>
    </source>
</evidence>
<evidence type="ECO:0000256" key="2">
    <source>
        <dbReference type="ARBA" id="ARBA00005336"/>
    </source>
</evidence>
<feature type="region of interest" description="Disordered" evidence="6">
    <location>
        <begin position="33"/>
        <end position="54"/>
    </location>
</feature>
<evidence type="ECO:0000256" key="1">
    <source>
        <dbReference type="ARBA" id="ARBA00001231"/>
    </source>
</evidence>
<protein>
    <recommendedName>
        <fullName evidence="3">beta-N-acetylhexosaminidase</fullName>
        <ecNumber evidence="3">3.2.1.52</ecNumber>
    </recommendedName>
</protein>
<dbReference type="EMBL" id="CP013652">
    <property type="protein sequence ID" value="ALS24276.1"/>
    <property type="molecule type" value="Genomic_DNA"/>
</dbReference>
<dbReference type="InterPro" id="IPR019800">
    <property type="entry name" value="Glyco_hydro_3_AS"/>
</dbReference>
<feature type="compositionally biased region" description="Basic and acidic residues" evidence="6">
    <location>
        <begin position="38"/>
        <end position="54"/>
    </location>
</feature>
<dbReference type="PATRIC" id="fig|162209.4.peg.4209"/>
<dbReference type="PANTHER" id="PTHR30480:SF13">
    <property type="entry name" value="BETA-HEXOSAMINIDASE"/>
    <property type="match status" value="1"/>
</dbReference>
<comment type="similarity">
    <text evidence="2">Belongs to the glycosyl hydrolase 3 family.</text>
</comment>
<dbReference type="KEGG" id="pnp:IJ22_39640"/>
<dbReference type="InterPro" id="IPR001764">
    <property type="entry name" value="Glyco_hydro_3_N"/>
</dbReference>
<proteinExistence type="inferred from homology"/>
<dbReference type="AlphaFoldDB" id="A0A0U2W6V4"/>
<reference evidence="8" key="1">
    <citation type="submission" date="2015-12" db="EMBL/GenBank/DDBJ databases">
        <title>Complete genome sequences of two moderately thermophilic Paenibacillus species.</title>
        <authorList>
            <person name="Butler R.III."/>
            <person name="Wang J."/>
            <person name="Stark B.C."/>
            <person name="Pombert J.-F."/>
        </authorList>
    </citation>
    <scope>NUCLEOTIDE SEQUENCE [LARGE SCALE GENOMIC DNA]</scope>
    <source>
        <strain evidence="8">32O-Y</strain>
    </source>
</reference>
<dbReference type="GO" id="GO:0009254">
    <property type="term" value="P:peptidoglycan turnover"/>
    <property type="evidence" value="ECO:0007669"/>
    <property type="project" value="TreeGrafter"/>
</dbReference>
<evidence type="ECO:0000256" key="4">
    <source>
        <dbReference type="ARBA" id="ARBA00022801"/>
    </source>
</evidence>
<dbReference type="Proteomes" id="UP000061660">
    <property type="component" value="Chromosome"/>
</dbReference>
<evidence type="ECO:0000313" key="8">
    <source>
        <dbReference type="Proteomes" id="UP000061660"/>
    </source>
</evidence>
<evidence type="ECO:0000313" key="7">
    <source>
        <dbReference type="EMBL" id="ALS24276.1"/>
    </source>
</evidence>
<dbReference type="InterPro" id="IPR017853">
    <property type="entry name" value="GH"/>
</dbReference>
<dbReference type="GO" id="GO:0004563">
    <property type="term" value="F:beta-N-acetylhexosaminidase activity"/>
    <property type="evidence" value="ECO:0007669"/>
    <property type="project" value="UniProtKB-EC"/>
</dbReference>
<sequence length="416" mass="45478" precursor="true">MRYSGTNRFRVFVLAVWCVMLLLTITGCISSNQQSEPSAEKERETERPTKDPVQERIERMTQDEKIGQMMIVGLDGSEISETAKAMIGTYHVGGFIFYKDNIKDSRQLIELTNSLKAANAATGAPPLWLSVDEEGGRVTRMPPELVKVPAAEKIGKADNPELAQNIGQTLGKGLTALGMNMNFAPVLDVNSNPNNPVIGDRSYDSRPERVAAIGIQVMKGLQKSQVIPVVKHFPGHGDTTVDSHIGLPVVNHDMDRLRALELKPFAEAVHSGAEAVMVGHMLLPKLDKEAPASLSRPVVTDLLRKELGFTGVVITDDLTMGAIIKQYNIGQAAVRSVDAGSDVLLVGHGFDEAKHVYDAVQQAVRDGILTMEQIDQSVARILRLKEKYRLSDEQAPFPDLTRINDDMQNAVKAIAP</sequence>
<comment type="catalytic activity">
    <reaction evidence="1">
        <text>Hydrolysis of terminal non-reducing N-acetyl-D-hexosamine residues in N-acetyl-beta-D-hexosaminides.</text>
        <dbReference type="EC" id="3.2.1.52"/>
    </reaction>
</comment>
<evidence type="ECO:0000256" key="3">
    <source>
        <dbReference type="ARBA" id="ARBA00012663"/>
    </source>
</evidence>
<keyword evidence="4 7" id="KW-0378">Hydrolase</keyword>
<dbReference type="GO" id="GO:0005975">
    <property type="term" value="P:carbohydrate metabolic process"/>
    <property type="evidence" value="ECO:0007669"/>
    <property type="project" value="InterPro"/>
</dbReference>
<organism evidence="7 8">
    <name type="scientific">Paenibacillus naphthalenovorans</name>
    <dbReference type="NCBI Taxonomy" id="162209"/>
    <lineage>
        <taxon>Bacteria</taxon>
        <taxon>Bacillati</taxon>
        <taxon>Bacillota</taxon>
        <taxon>Bacilli</taxon>
        <taxon>Bacillales</taxon>
        <taxon>Paenibacillaceae</taxon>
        <taxon>Paenibacillus</taxon>
    </lineage>
</organism>
<accession>A0A0U2W6V4</accession>
<dbReference type="STRING" id="162209.IJ22_39640"/>
<keyword evidence="5" id="KW-0326">Glycosidase</keyword>
<dbReference type="PROSITE" id="PS00775">
    <property type="entry name" value="GLYCOSYL_HYDROL_F3"/>
    <property type="match status" value="1"/>
</dbReference>
<evidence type="ECO:0000256" key="6">
    <source>
        <dbReference type="SAM" id="MobiDB-lite"/>
    </source>
</evidence>
<dbReference type="EC" id="3.2.1.52" evidence="3"/>
<dbReference type="Pfam" id="PF00933">
    <property type="entry name" value="Glyco_hydro_3"/>
    <property type="match status" value="1"/>
</dbReference>
<reference evidence="7 8" key="2">
    <citation type="journal article" date="2016" name="Genome Announc.">
        <title>Complete Genome Sequences of Two Interactive Moderate Thermophiles, Paenibacillus napthalenovorans 32O-Y and Paenibacillus sp. 32O-W.</title>
        <authorList>
            <person name="Butler R.R.III."/>
            <person name="Wang J."/>
            <person name="Stark B.C."/>
            <person name="Pombert J.F."/>
        </authorList>
    </citation>
    <scope>NUCLEOTIDE SEQUENCE [LARGE SCALE GENOMIC DNA]</scope>
    <source>
        <strain evidence="7 8">32O-Y</strain>
    </source>
</reference>
<dbReference type="SUPFAM" id="SSF51445">
    <property type="entry name" value="(Trans)glycosidases"/>
    <property type="match status" value="1"/>
</dbReference>